<dbReference type="GO" id="GO:0004721">
    <property type="term" value="F:phosphoprotein phosphatase activity"/>
    <property type="evidence" value="ECO:0007669"/>
    <property type="project" value="InterPro"/>
</dbReference>
<accession>A0AA48GWE0</accession>
<dbReference type="AlphaFoldDB" id="A0AA48GWE0"/>
<organism evidence="2 3">
    <name type="scientific">Mesoterricola sediminis</name>
    <dbReference type="NCBI Taxonomy" id="2927980"/>
    <lineage>
        <taxon>Bacteria</taxon>
        <taxon>Pseudomonadati</taxon>
        <taxon>Acidobacteriota</taxon>
        <taxon>Holophagae</taxon>
        <taxon>Holophagales</taxon>
        <taxon>Holophagaceae</taxon>
        <taxon>Mesoterricola</taxon>
    </lineage>
</organism>
<evidence type="ECO:0000313" key="2">
    <source>
        <dbReference type="EMBL" id="BDU76885.1"/>
    </source>
</evidence>
<evidence type="ECO:0000313" key="3">
    <source>
        <dbReference type="Proteomes" id="UP001228113"/>
    </source>
</evidence>
<dbReference type="InterPro" id="IPR026893">
    <property type="entry name" value="Tyr/Ser_Pase_IphP-type"/>
</dbReference>
<dbReference type="EMBL" id="AP027081">
    <property type="protein sequence ID" value="BDU76885.1"/>
    <property type="molecule type" value="Genomic_DNA"/>
</dbReference>
<dbReference type="SUPFAM" id="SSF52799">
    <property type="entry name" value="(Phosphotyrosine protein) phosphatases II"/>
    <property type="match status" value="1"/>
</dbReference>
<evidence type="ECO:0000256" key="1">
    <source>
        <dbReference type="ARBA" id="ARBA00009580"/>
    </source>
</evidence>
<dbReference type="KEGG" id="msea:METESE_18430"/>
<protein>
    <submittedName>
        <fullName evidence="2">Protein-tyrosine-phosphatase</fullName>
    </submittedName>
</protein>
<sequence length="264" mass="29466">MDLTLDLPPRHLDLEGVSNFRDMGGYRGHGGRAVRWGRLFRSGNLHRLTPGDRQRLAPLGLALVVDFRQRAEQEREPSAWDPASAPRTCAAEVVPGSAESFFRATGDSTVSLDRTAEFMAHLYRDMVVNQTAAWRAMFEGILATREGAVLMHCAAGKDRTGFAGALVLSALGVAWEDVTRDYLLTARYQDPDEEMARVLRVAEHLVKPPMSREVIRPMFEVRPAYLAAAREELEARWGSVDAYLTRELGLGPAERRTLEARYLA</sequence>
<dbReference type="Pfam" id="PF13350">
    <property type="entry name" value="Y_phosphatase3"/>
    <property type="match status" value="1"/>
</dbReference>
<dbReference type="Gene3D" id="3.90.190.10">
    <property type="entry name" value="Protein tyrosine phosphatase superfamily"/>
    <property type="match status" value="1"/>
</dbReference>
<dbReference type="Proteomes" id="UP001228113">
    <property type="component" value="Chromosome"/>
</dbReference>
<keyword evidence="3" id="KW-1185">Reference proteome</keyword>
<dbReference type="PROSITE" id="PS00383">
    <property type="entry name" value="TYR_PHOSPHATASE_1"/>
    <property type="match status" value="1"/>
</dbReference>
<comment type="similarity">
    <text evidence="1">Belongs to the protein-tyrosine phosphatase family.</text>
</comment>
<dbReference type="InterPro" id="IPR016130">
    <property type="entry name" value="Tyr_Pase_AS"/>
</dbReference>
<proteinExistence type="inferred from homology"/>
<gene>
    <name evidence="2" type="ORF">METESE_18430</name>
</gene>
<dbReference type="PANTHER" id="PTHR31126:SF1">
    <property type="entry name" value="TYROSINE SPECIFIC PROTEIN PHOSPHATASES DOMAIN-CONTAINING PROTEIN"/>
    <property type="match status" value="1"/>
</dbReference>
<name>A0AA48GWE0_9BACT</name>
<reference evidence="2" key="1">
    <citation type="journal article" date="2023" name="Int. J. Syst. Evol. Microbiol.">
        <title>Mesoterricola silvestris gen. nov., sp. nov., Mesoterricola sediminis sp. nov., Geothrix oryzae sp. nov., Geothrix edaphica sp. nov., Geothrix rubra sp. nov., and Geothrix limicola sp. nov., six novel members of Acidobacteriota isolated from soils.</title>
        <authorList>
            <person name="Itoh H."/>
            <person name="Sugisawa Y."/>
            <person name="Mise K."/>
            <person name="Xu Z."/>
            <person name="Kuniyasu M."/>
            <person name="Ushijima N."/>
            <person name="Kawano K."/>
            <person name="Kobayashi E."/>
            <person name="Shiratori Y."/>
            <person name="Masuda Y."/>
            <person name="Senoo K."/>
        </authorList>
    </citation>
    <scope>NUCLEOTIDE SEQUENCE</scope>
    <source>
        <strain evidence="2">W786</strain>
    </source>
</reference>
<dbReference type="RefSeq" id="WP_243330925.1">
    <property type="nucleotide sequence ID" value="NZ_AP027081.1"/>
</dbReference>
<dbReference type="PANTHER" id="PTHR31126">
    <property type="entry name" value="TYROSINE-PROTEIN PHOSPHATASE"/>
    <property type="match status" value="1"/>
</dbReference>
<dbReference type="InterPro" id="IPR029021">
    <property type="entry name" value="Prot-tyrosine_phosphatase-like"/>
</dbReference>